<organism evidence="2 3">
    <name type="scientific">Nocardioides thalensis</name>
    <dbReference type="NCBI Taxonomy" id="1914755"/>
    <lineage>
        <taxon>Bacteria</taxon>
        <taxon>Bacillati</taxon>
        <taxon>Actinomycetota</taxon>
        <taxon>Actinomycetes</taxon>
        <taxon>Propionibacteriales</taxon>
        <taxon>Nocardioidaceae</taxon>
        <taxon>Nocardioides</taxon>
    </lineage>
</organism>
<protein>
    <recommendedName>
        <fullName evidence="4">SHOCT domain-containing protein</fullName>
    </recommendedName>
</protein>
<name>A0A853C5F0_9ACTN</name>
<keyword evidence="1" id="KW-0812">Transmembrane</keyword>
<feature type="transmembrane region" description="Helical" evidence="1">
    <location>
        <begin position="53"/>
        <end position="72"/>
    </location>
</feature>
<keyword evidence="1" id="KW-1133">Transmembrane helix</keyword>
<dbReference type="RefSeq" id="WP_179669312.1">
    <property type="nucleotide sequence ID" value="NZ_JACCFP010000001.1"/>
</dbReference>
<comment type="caution">
    <text evidence="2">The sequence shown here is derived from an EMBL/GenBank/DDBJ whole genome shotgun (WGS) entry which is preliminary data.</text>
</comment>
<reference evidence="2 3" key="1">
    <citation type="submission" date="2020-07" db="EMBL/GenBank/DDBJ databases">
        <title>Sequencing the genomes of 1000 actinobacteria strains.</title>
        <authorList>
            <person name="Klenk H.-P."/>
        </authorList>
    </citation>
    <scope>NUCLEOTIDE SEQUENCE [LARGE SCALE GENOMIC DNA]</scope>
    <source>
        <strain evidence="2 3">DSM 103833</strain>
    </source>
</reference>
<dbReference type="Proteomes" id="UP000530424">
    <property type="component" value="Unassembled WGS sequence"/>
</dbReference>
<keyword evidence="3" id="KW-1185">Reference proteome</keyword>
<keyword evidence="1" id="KW-0472">Membrane</keyword>
<gene>
    <name evidence="2" type="ORF">HNR19_003713</name>
</gene>
<dbReference type="AlphaFoldDB" id="A0A853C5F0"/>
<accession>A0A853C5F0</accession>
<dbReference type="EMBL" id="JACCFP010000001">
    <property type="protein sequence ID" value="NYJ03015.1"/>
    <property type="molecule type" value="Genomic_DNA"/>
</dbReference>
<evidence type="ECO:0008006" key="4">
    <source>
        <dbReference type="Google" id="ProtNLM"/>
    </source>
</evidence>
<evidence type="ECO:0000313" key="3">
    <source>
        <dbReference type="Proteomes" id="UP000530424"/>
    </source>
</evidence>
<sequence length="215" mass="23900">MSTPAQRRDAPPSFARNLATTLPFVLVCGIVGPIFLAIYFFSSGLDEIEWMLWMGLGITLLDIALGVGIAAARTRSQARTYRLRHTGRRGVADILELQQTGVRINDEPLIGLKVRIHGADISPFEDEKKCVVSFIRMPLLSAGQLPVMVDPETREWEFDWDAARPGMVPMAAGVAPSADNRPVEERLAELDNLMQRDLLTREEYDAARARILGQI</sequence>
<proteinExistence type="predicted"/>
<feature type="transmembrane region" description="Helical" evidence="1">
    <location>
        <begin position="21"/>
        <end position="41"/>
    </location>
</feature>
<evidence type="ECO:0000256" key="1">
    <source>
        <dbReference type="SAM" id="Phobius"/>
    </source>
</evidence>
<evidence type="ECO:0000313" key="2">
    <source>
        <dbReference type="EMBL" id="NYJ03015.1"/>
    </source>
</evidence>